<reference evidence="1 2" key="1">
    <citation type="submission" date="2013-02" db="EMBL/GenBank/DDBJ databases">
        <title>A novel strain isolated from Lonar lake, Maharashtra, India.</title>
        <authorList>
            <person name="Singh A."/>
        </authorList>
    </citation>
    <scope>NUCLEOTIDE SEQUENCE [LARGE SCALE GENOMIC DNA]</scope>
    <source>
        <strain evidence="1 2">AK24</strain>
    </source>
</reference>
<comment type="caution">
    <text evidence="1">The sequence shown here is derived from an EMBL/GenBank/DDBJ whole genome shotgun (WGS) entry which is preliminary data.</text>
</comment>
<sequence>MAIPIKGALAADKVLNRLVRNDRNQLQIHYLKETVVKGKFFN</sequence>
<evidence type="ECO:0000313" key="1">
    <source>
        <dbReference type="EMBL" id="EON75388.1"/>
    </source>
</evidence>
<organism evidence="1 2">
    <name type="scientific">Lunatimonas lonarensis</name>
    <dbReference type="NCBI Taxonomy" id="1232681"/>
    <lineage>
        <taxon>Bacteria</taxon>
        <taxon>Pseudomonadati</taxon>
        <taxon>Bacteroidota</taxon>
        <taxon>Cytophagia</taxon>
        <taxon>Cytophagales</taxon>
        <taxon>Cyclobacteriaceae</taxon>
    </lineage>
</organism>
<keyword evidence="2" id="KW-1185">Reference proteome</keyword>
<dbReference type="AlphaFoldDB" id="R7ZMS3"/>
<evidence type="ECO:0000313" key="2">
    <source>
        <dbReference type="Proteomes" id="UP000013909"/>
    </source>
</evidence>
<accession>R7ZMS3</accession>
<name>R7ZMS3_9BACT</name>
<gene>
    <name evidence="1" type="ORF">ADIS_4092</name>
</gene>
<proteinExistence type="predicted"/>
<dbReference type="EMBL" id="AQHR01000107">
    <property type="protein sequence ID" value="EON75388.1"/>
    <property type="molecule type" value="Genomic_DNA"/>
</dbReference>
<protein>
    <submittedName>
        <fullName evidence="1">Uncharacterized protein</fullName>
    </submittedName>
</protein>
<dbReference type="Proteomes" id="UP000013909">
    <property type="component" value="Unassembled WGS sequence"/>
</dbReference>